<dbReference type="Gene3D" id="3.40.50.410">
    <property type="entry name" value="von Willebrand factor, type A domain"/>
    <property type="match status" value="1"/>
</dbReference>
<dbReference type="PROSITE" id="PS50234">
    <property type="entry name" value="VWFA"/>
    <property type="match status" value="1"/>
</dbReference>
<feature type="domain" description="VIT" evidence="2">
    <location>
        <begin position="1"/>
        <end position="128"/>
    </location>
</feature>
<dbReference type="PANTHER" id="PTHR45737">
    <property type="entry name" value="VON WILLEBRAND FACTOR A DOMAIN-CONTAINING PROTEIN 5A"/>
    <property type="match status" value="1"/>
</dbReference>
<feature type="domain" description="VWFA" evidence="1">
    <location>
        <begin position="270"/>
        <end position="437"/>
    </location>
</feature>
<dbReference type="RefSeq" id="WP_382203744.1">
    <property type="nucleotide sequence ID" value="NZ_JBHTBZ010000079.1"/>
</dbReference>
<comment type="caution">
    <text evidence="3">The sequence shown here is derived from an EMBL/GenBank/DDBJ whole genome shotgun (WGS) entry which is preliminary data.</text>
</comment>
<dbReference type="PANTHER" id="PTHR45737:SF6">
    <property type="entry name" value="VON WILLEBRAND FACTOR A DOMAIN-CONTAINING PROTEIN 5A"/>
    <property type="match status" value="1"/>
</dbReference>
<sequence>MRDASFTTADGHALLLEGVKAQGRVVGRMLDMTFEQRFRNPESTNVEVVYTFPLPWHAVLLGLEVELNGEVLIGAVQRKVKAREKYEEAVSEGDSAILVTVNRDRTYTLELGNLMANELCVVRLHYVQVLQPEQGSLRLMLPTTLAPRYGDAVRDGGYEPHAAPEVSATVEYPFDIRLDIQGELVHAQIGSPSHPVSIRSIPAVGMKEPFMTQVQLGSKAWLDRDFVLVFDKLTPNSLGLAAWDRLDPGLGVVMASFTPKLPTRQSLPVTMKVLVDCSGSMNGDSIQAARSALQAVLKSLREGDRFSLSRFGDTVEHRCKALWKVAPPSMAAAQRWAERLEADLGGTEMNNAILSTLVLPGVAKSDVLLITDGEIQAIEAVVESAQQSGHRFFVVGIGSSVAEGLLRRLAAETGGSCEFVTAGEHVEAAIHRLYLRMRSPTVTQARVAWPAHCQIHAASDLPKSVFDGDDITVFARLNAQQAEALTGEVKLLGSVDGVQGEVCLAQITPTFIADESNTLARLAASQRYWQLKSGAEGVPVDFHPELTHLHG</sequence>
<protein>
    <submittedName>
        <fullName evidence="3">VIT domain-containing protein</fullName>
    </submittedName>
</protein>
<evidence type="ECO:0000313" key="4">
    <source>
        <dbReference type="Proteomes" id="UP001596457"/>
    </source>
</evidence>
<reference evidence="4" key="1">
    <citation type="journal article" date="2019" name="Int. J. Syst. Evol. Microbiol.">
        <title>The Global Catalogue of Microorganisms (GCM) 10K type strain sequencing project: providing services to taxonomists for standard genome sequencing and annotation.</title>
        <authorList>
            <consortium name="The Broad Institute Genomics Platform"/>
            <consortium name="The Broad Institute Genome Sequencing Center for Infectious Disease"/>
            <person name="Wu L."/>
            <person name="Ma J."/>
        </authorList>
    </citation>
    <scope>NUCLEOTIDE SEQUENCE [LARGE SCALE GENOMIC DNA]</scope>
    <source>
        <strain evidence="4">CCUG 53903</strain>
    </source>
</reference>
<dbReference type="Pfam" id="PF13768">
    <property type="entry name" value="VWA_3"/>
    <property type="match status" value="1"/>
</dbReference>
<dbReference type="InterPro" id="IPR013694">
    <property type="entry name" value="VIT"/>
</dbReference>
<evidence type="ECO:0000313" key="3">
    <source>
        <dbReference type="EMBL" id="MFC7462711.1"/>
    </source>
</evidence>
<organism evidence="3 4">
    <name type="scientific">Hydrogenophaga defluvii</name>
    <dbReference type="NCBI Taxonomy" id="249410"/>
    <lineage>
        <taxon>Bacteria</taxon>
        <taxon>Pseudomonadati</taxon>
        <taxon>Pseudomonadota</taxon>
        <taxon>Betaproteobacteria</taxon>
        <taxon>Burkholderiales</taxon>
        <taxon>Comamonadaceae</taxon>
        <taxon>Hydrogenophaga</taxon>
    </lineage>
</organism>
<dbReference type="SUPFAM" id="SSF53300">
    <property type="entry name" value="vWA-like"/>
    <property type="match status" value="1"/>
</dbReference>
<dbReference type="PROSITE" id="PS51468">
    <property type="entry name" value="VIT"/>
    <property type="match status" value="1"/>
</dbReference>
<evidence type="ECO:0000259" key="2">
    <source>
        <dbReference type="PROSITE" id="PS51468"/>
    </source>
</evidence>
<keyword evidence="4" id="KW-1185">Reference proteome</keyword>
<accession>A0ABW2SGV2</accession>
<dbReference type="SMART" id="SM00609">
    <property type="entry name" value="VIT"/>
    <property type="match status" value="1"/>
</dbReference>
<gene>
    <name evidence="3" type="ORF">ACFQU0_20025</name>
</gene>
<evidence type="ECO:0000259" key="1">
    <source>
        <dbReference type="PROSITE" id="PS50234"/>
    </source>
</evidence>
<dbReference type="InterPro" id="IPR036465">
    <property type="entry name" value="vWFA_dom_sf"/>
</dbReference>
<dbReference type="InterPro" id="IPR002035">
    <property type="entry name" value="VWF_A"/>
</dbReference>
<dbReference type="Pfam" id="PF08487">
    <property type="entry name" value="VIT"/>
    <property type="match status" value="1"/>
</dbReference>
<name>A0ABW2SGV2_9BURK</name>
<dbReference type="SMART" id="SM00327">
    <property type="entry name" value="VWA"/>
    <property type="match status" value="1"/>
</dbReference>
<dbReference type="EMBL" id="JBHTBZ010000079">
    <property type="protein sequence ID" value="MFC7462711.1"/>
    <property type="molecule type" value="Genomic_DNA"/>
</dbReference>
<dbReference type="Proteomes" id="UP001596457">
    <property type="component" value="Unassembled WGS sequence"/>
</dbReference>
<proteinExistence type="predicted"/>